<reference evidence="7 8" key="2">
    <citation type="submission" date="2018-03" db="EMBL/GenBank/DDBJ databases">
        <authorList>
            <person name="Keele B.F."/>
        </authorList>
    </citation>
    <scope>NUCLEOTIDE SEQUENCE [LARGE SCALE GENOMIC DNA]</scope>
    <source>
        <strain evidence="7 8">D13</strain>
    </source>
</reference>
<gene>
    <name evidence="7" type="ORF">C7S18_02850</name>
</gene>
<dbReference type="InterPro" id="IPR019734">
    <property type="entry name" value="TPR_rpt"/>
</dbReference>
<dbReference type="PROSITE" id="PS50011">
    <property type="entry name" value="PROTEIN_KINASE_DOM"/>
    <property type="match status" value="1"/>
</dbReference>
<organism evidence="7 8">
    <name type="scientific">Ahniella affigens</name>
    <dbReference type="NCBI Taxonomy" id="2021234"/>
    <lineage>
        <taxon>Bacteria</taxon>
        <taxon>Pseudomonadati</taxon>
        <taxon>Pseudomonadota</taxon>
        <taxon>Gammaproteobacteria</taxon>
        <taxon>Lysobacterales</taxon>
        <taxon>Rhodanobacteraceae</taxon>
        <taxon>Ahniella</taxon>
    </lineage>
</organism>
<dbReference type="InterPro" id="IPR011990">
    <property type="entry name" value="TPR-like_helical_dom_sf"/>
</dbReference>
<dbReference type="EMBL" id="CP027860">
    <property type="protein sequence ID" value="AVP96195.1"/>
    <property type="molecule type" value="Genomic_DNA"/>
</dbReference>
<accession>A0A2P1PMY1</accession>
<dbReference type="PROSITE" id="PS00108">
    <property type="entry name" value="PROTEIN_KINASE_ST"/>
    <property type="match status" value="1"/>
</dbReference>
<evidence type="ECO:0000256" key="5">
    <source>
        <dbReference type="PROSITE-ProRule" id="PRU10141"/>
    </source>
</evidence>
<dbReference type="AlphaFoldDB" id="A0A2P1PMY1"/>
<dbReference type="GO" id="GO:0005524">
    <property type="term" value="F:ATP binding"/>
    <property type="evidence" value="ECO:0007669"/>
    <property type="project" value="UniProtKB-UniRule"/>
</dbReference>
<dbReference type="OrthoDB" id="9783151at2"/>
<keyword evidence="8" id="KW-1185">Reference proteome</keyword>
<keyword evidence="1" id="KW-0808">Transferase</keyword>
<dbReference type="Gene3D" id="3.30.200.20">
    <property type="entry name" value="Phosphorylase Kinase, domain 1"/>
    <property type="match status" value="1"/>
</dbReference>
<protein>
    <recommendedName>
        <fullName evidence="6">Protein kinase domain-containing protein</fullName>
    </recommendedName>
</protein>
<dbReference type="SMART" id="SM00220">
    <property type="entry name" value="S_TKc"/>
    <property type="match status" value="1"/>
</dbReference>
<dbReference type="GO" id="GO:0004674">
    <property type="term" value="F:protein serine/threonine kinase activity"/>
    <property type="evidence" value="ECO:0007669"/>
    <property type="project" value="TreeGrafter"/>
</dbReference>
<evidence type="ECO:0000313" key="7">
    <source>
        <dbReference type="EMBL" id="AVP96195.1"/>
    </source>
</evidence>
<dbReference type="InterPro" id="IPR017441">
    <property type="entry name" value="Protein_kinase_ATP_BS"/>
</dbReference>
<dbReference type="CDD" id="cd14014">
    <property type="entry name" value="STKc_PknB_like"/>
    <property type="match status" value="1"/>
</dbReference>
<keyword evidence="4 5" id="KW-0067">ATP-binding</keyword>
<evidence type="ECO:0000256" key="3">
    <source>
        <dbReference type="ARBA" id="ARBA00022777"/>
    </source>
</evidence>
<dbReference type="SUPFAM" id="SSF56112">
    <property type="entry name" value="Protein kinase-like (PK-like)"/>
    <property type="match status" value="1"/>
</dbReference>
<dbReference type="Proteomes" id="UP000241074">
    <property type="component" value="Chromosome"/>
</dbReference>
<feature type="domain" description="Protein kinase" evidence="6">
    <location>
        <begin position="85"/>
        <end position="369"/>
    </location>
</feature>
<dbReference type="PANTHER" id="PTHR43289:SF34">
    <property type="entry name" value="SERINE_THREONINE-PROTEIN KINASE YBDM-RELATED"/>
    <property type="match status" value="1"/>
</dbReference>
<keyword evidence="2 5" id="KW-0547">Nucleotide-binding</keyword>
<dbReference type="InterPro" id="IPR000719">
    <property type="entry name" value="Prot_kinase_dom"/>
</dbReference>
<dbReference type="Gene3D" id="1.10.510.10">
    <property type="entry name" value="Transferase(Phosphotransferase) domain 1"/>
    <property type="match status" value="1"/>
</dbReference>
<evidence type="ECO:0000259" key="6">
    <source>
        <dbReference type="PROSITE" id="PS50011"/>
    </source>
</evidence>
<dbReference type="RefSeq" id="WP_106890124.1">
    <property type="nucleotide sequence ID" value="NZ_CP027860.1"/>
</dbReference>
<keyword evidence="3" id="KW-0418">Kinase</keyword>
<proteinExistence type="predicted"/>
<feature type="binding site" evidence="5">
    <location>
        <position position="116"/>
    </location>
    <ligand>
        <name>ATP</name>
        <dbReference type="ChEBI" id="CHEBI:30616"/>
    </ligand>
</feature>
<dbReference type="SUPFAM" id="SSF48452">
    <property type="entry name" value="TPR-like"/>
    <property type="match status" value="2"/>
</dbReference>
<name>A0A2P1PMY1_9GAMM</name>
<sequence length="874" mass="97279">MDADRWKQLRKLLDQALDLESEQRAQFANAVADESLRADLQRMLARHDHTTPLDRPAAVLAAEVIVERAPRDWDREQIGRRVGAFVLDDLIGSGGMGTVYRAHRVDGRLNQMVAIKLVLSAHPGLRDRFRKEQEIVAGLRHPNIAQLIDAGESEDGIPYLAMEYVEGVSITEFCRQRLPDAGSRIRLMLRVASALSHAHRNLVIHRDIKPSNILVTEDGLPILLDFGIAKLVGEDRFRPVTAQRLGPMTPAYAAPEQFRGGMISVATDVYQFGALLYRVLTGQLPYAADPHDAINWGRAVLESDPITLSRAITQARLEENTDASREAVKTLSRDINRDLDAILRTALSKEPSRRYPSIDAMVADLEAFLDGRPVVARHGDRWYHLTRFLRRHWLSTAIGSLSALGLITLTALSWQFAVKAQREAERATLAVDFLNQVMDAIDPIDGLGHRSSAEDVLKHALSRFQGEMADHPDLRAPLVIKLAITFANIGQPDEAYPLFQSALDEFLKTEADPLQKAEALERGAFSAYRSGHGEQAKLWTDEAELLVKGDSAKAYWIRDGIAFNRWIVVRDSGDNAEGLAMADVALQAARDAPEAVRDRIVQRALQRTGVSAATSGNLIRAEADLRESLGLARRLYGEDRYMTLRARSALAWFMTIKGEPARALVEFNTVCPRLKELLGPMAFDYGSCVYNTGNALMATKQNQKAIDAYREVASIYAGNTSNAAVQVGWALQNVALLQHADGHYEAARTTWNEVEKSWSQQLPSGAPVLTEYRFNRAKTELALHDWDAADRLLTRMLLDEPYLIGHPTENAYALYMVGQIAEQKDDRIRAELAYEDALAVIAKDPATLEAAWLPADLADLRARRQQLQQPESGR</sequence>
<dbReference type="InterPro" id="IPR008271">
    <property type="entry name" value="Ser/Thr_kinase_AS"/>
</dbReference>
<evidence type="ECO:0000256" key="2">
    <source>
        <dbReference type="ARBA" id="ARBA00022741"/>
    </source>
</evidence>
<dbReference type="PROSITE" id="PS00107">
    <property type="entry name" value="PROTEIN_KINASE_ATP"/>
    <property type="match status" value="1"/>
</dbReference>
<evidence type="ECO:0000313" key="8">
    <source>
        <dbReference type="Proteomes" id="UP000241074"/>
    </source>
</evidence>
<reference evidence="7 8" key="1">
    <citation type="submission" date="2018-03" db="EMBL/GenBank/DDBJ databases">
        <title>Ahniella affigens gen. nov., sp. nov., a gammaproteobacterium isolated from sandy soil near a stream.</title>
        <authorList>
            <person name="Ko Y."/>
            <person name="Kim J.-H."/>
        </authorList>
    </citation>
    <scope>NUCLEOTIDE SEQUENCE [LARGE SCALE GENOMIC DNA]</scope>
    <source>
        <strain evidence="7 8">D13</strain>
    </source>
</reference>
<evidence type="ECO:0000256" key="1">
    <source>
        <dbReference type="ARBA" id="ARBA00022679"/>
    </source>
</evidence>
<dbReference type="Pfam" id="PF00069">
    <property type="entry name" value="Pkinase"/>
    <property type="match status" value="1"/>
</dbReference>
<dbReference type="SMART" id="SM00028">
    <property type="entry name" value="TPR"/>
    <property type="match status" value="4"/>
</dbReference>
<dbReference type="Gene3D" id="1.25.40.10">
    <property type="entry name" value="Tetratricopeptide repeat domain"/>
    <property type="match status" value="2"/>
</dbReference>
<dbReference type="InterPro" id="IPR011009">
    <property type="entry name" value="Kinase-like_dom_sf"/>
</dbReference>
<dbReference type="PANTHER" id="PTHR43289">
    <property type="entry name" value="MITOGEN-ACTIVATED PROTEIN KINASE KINASE KINASE 20-RELATED"/>
    <property type="match status" value="1"/>
</dbReference>
<dbReference type="KEGG" id="xba:C7S18_02850"/>
<evidence type="ECO:0000256" key="4">
    <source>
        <dbReference type="ARBA" id="ARBA00022840"/>
    </source>
</evidence>